<protein>
    <recommendedName>
        <fullName evidence="3">Replication activator protein Pra</fullName>
    </recommendedName>
</protein>
<gene>
    <name evidence="1" type="ORF">EEJ42_30725</name>
</gene>
<keyword evidence="2" id="KW-1185">Reference proteome</keyword>
<reference evidence="1 2" key="1">
    <citation type="submission" date="2018-11" db="EMBL/GenBank/DDBJ databases">
        <title>The Potential of Streptomyces as Biocontrol Agents against the Tomato grey mould, Botrytis cinerea (Gray mold) Frontiers in Microbiology.</title>
        <authorList>
            <person name="Li D."/>
        </authorList>
    </citation>
    <scope>NUCLEOTIDE SEQUENCE [LARGE SCALE GENOMIC DNA]</scope>
    <source>
        <strain evidence="1 2">NEAU-LD23</strain>
    </source>
</reference>
<dbReference type="RefSeq" id="WP_123105122.1">
    <property type="nucleotide sequence ID" value="NZ_RIBZ01000333.1"/>
</dbReference>
<evidence type="ECO:0008006" key="3">
    <source>
        <dbReference type="Google" id="ProtNLM"/>
    </source>
</evidence>
<sequence>MAMTRIRVGLLPSTMFIAGTAPVPKIKDPESGALATDRDTGEFLHTLTVFLMEEGRAEQMKLTVPESGLPDGLQPGTPVRVTDLFATPWARVFNGQLSEGVAYRAAKLELAAVAK</sequence>
<dbReference type="EMBL" id="RIBZ01000333">
    <property type="protein sequence ID" value="RNG16645.1"/>
    <property type="molecule type" value="Genomic_DNA"/>
</dbReference>
<organism evidence="1 2">
    <name type="scientific">Streptomyces botrytidirepellens</name>
    <dbReference type="NCBI Taxonomy" id="2486417"/>
    <lineage>
        <taxon>Bacteria</taxon>
        <taxon>Bacillati</taxon>
        <taxon>Actinomycetota</taxon>
        <taxon>Actinomycetes</taxon>
        <taxon>Kitasatosporales</taxon>
        <taxon>Streptomycetaceae</taxon>
        <taxon>Streptomyces</taxon>
    </lineage>
</organism>
<accession>A0A3M8VJR1</accession>
<dbReference type="AlphaFoldDB" id="A0A3M8VJR1"/>
<dbReference type="Proteomes" id="UP000275401">
    <property type="component" value="Unassembled WGS sequence"/>
</dbReference>
<comment type="caution">
    <text evidence="1">The sequence shown here is derived from an EMBL/GenBank/DDBJ whole genome shotgun (WGS) entry which is preliminary data.</text>
</comment>
<evidence type="ECO:0000313" key="2">
    <source>
        <dbReference type="Proteomes" id="UP000275401"/>
    </source>
</evidence>
<proteinExistence type="predicted"/>
<name>A0A3M8VJR1_9ACTN</name>
<evidence type="ECO:0000313" key="1">
    <source>
        <dbReference type="EMBL" id="RNG16645.1"/>
    </source>
</evidence>